<dbReference type="InterPro" id="IPR048324">
    <property type="entry name" value="ZSWIM1-3_RNaseH-like"/>
</dbReference>
<name>A0AAV7IYM0_COTGL</name>
<protein>
    <recommendedName>
        <fullName evidence="1">ZSWIM1/3 RNaseH-like domain-containing protein</fullName>
    </recommendedName>
</protein>
<feature type="domain" description="ZSWIM1/3 RNaseH-like" evidence="1">
    <location>
        <begin position="87"/>
        <end position="150"/>
    </location>
</feature>
<accession>A0AAV7IYM0</accession>
<dbReference type="PANTHER" id="PTHR31569:SF4">
    <property type="entry name" value="SWIM-TYPE DOMAIN-CONTAINING PROTEIN"/>
    <property type="match status" value="1"/>
</dbReference>
<sequence>MYKGKLSIDREEEEIAVAKLLKLGANKKIQNMIHRDYSKVVPLTKLHKMKSKITNSTNNDLLTVVELLRETYNADVHVYNDTQTSTFEDGNGRGQIAGVGLLSTEERDVLYWMLQAFKTDNEESWRGIKCFMTDKDLTERDVIKELFPTVPTYICIFHTLKTFKKLWKVPT</sequence>
<dbReference type="AlphaFoldDB" id="A0AAV7IYM0"/>
<organism evidence="2 3">
    <name type="scientific">Cotesia glomerata</name>
    <name type="common">Lepidopteran parasitic wasp</name>
    <name type="synonym">Apanteles glomeratus</name>
    <dbReference type="NCBI Taxonomy" id="32391"/>
    <lineage>
        <taxon>Eukaryota</taxon>
        <taxon>Metazoa</taxon>
        <taxon>Ecdysozoa</taxon>
        <taxon>Arthropoda</taxon>
        <taxon>Hexapoda</taxon>
        <taxon>Insecta</taxon>
        <taxon>Pterygota</taxon>
        <taxon>Neoptera</taxon>
        <taxon>Endopterygota</taxon>
        <taxon>Hymenoptera</taxon>
        <taxon>Apocrita</taxon>
        <taxon>Ichneumonoidea</taxon>
        <taxon>Braconidae</taxon>
        <taxon>Microgastrinae</taxon>
        <taxon>Cotesia</taxon>
    </lineage>
</organism>
<proteinExistence type="predicted"/>
<dbReference type="InterPro" id="IPR052579">
    <property type="entry name" value="Zinc_finger_SWIM"/>
</dbReference>
<keyword evidence="3" id="KW-1185">Reference proteome</keyword>
<comment type="caution">
    <text evidence="2">The sequence shown here is derived from an EMBL/GenBank/DDBJ whole genome shotgun (WGS) entry which is preliminary data.</text>
</comment>
<dbReference type="Pfam" id="PF21056">
    <property type="entry name" value="ZSWIM1-3_RNaseH-like"/>
    <property type="match status" value="1"/>
</dbReference>
<dbReference type="PANTHER" id="PTHR31569">
    <property type="entry name" value="SWIM-TYPE DOMAIN-CONTAINING PROTEIN"/>
    <property type="match status" value="1"/>
</dbReference>
<evidence type="ECO:0000259" key="1">
    <source>
        <dbReference type="Pfam" id="PF21056"/>
    </source>
</evidence>
<evidence type="ECO:0000313" key="3">
    <source>
        <dbReference type="Proteomes" id="UP000826195"/>
    </source>
</evidence>
<reference evidence="2 3" key="1">
    <citation type="journal article" date="2021" name="J. Hered.">
        <title>A chromosome-level genome assembly of the parasitoid wasp, Cotesia glomerata (Hymenoptera: Braconidae).</title>
        <authorList>
            <person name="Pinto B.J."/>
            <person name="Weis J.J."/>
            <person name="Gamble T."/>
            <person name="Ode P.J."/>
            <person name="Paul R."/>
            <person name="Zaspel J.M."/>
        </authorList>
    </citation>
    <scope>NUCLEOTIDE SEQUENCE [LARGE SCALE GENOMIC DNA]</scope>
    <source>
        <strain evidence="2">CgM1</strain>
    </source>
</reference>
<dbReference type="Proteomes" id="UP000826195">
    <property type="component" value="Unassembled WGS sequence"/>
</dbReference>
<evidence type="ECO:0000313" key="2">
    <source>
        <dbReference type="EMBL" id="KAH0560875.1"/>
    </source>
</evidence>
<gene>
    <name evidence="2" type="ORF">KQX54_009659</name>
</gene>
<dbReference type="EMBL" id="JAHXZJ010000374">
    <property type="protein sequence ID" value="KAH0560875.1"/>
    <property type="molecule type" value="Genomic_DNA"/>
</dbReference>